<organism evidence="1 2">
    <name type="scientific">Coniosporium tulheliwenetii</name>
    <dbReference type="NCBI Taxonomy" id="3383036"/>
    <lineage>
        <taxon>Eukaryota</taxon>
        <taxon>Fungi</taxon>
        <taxon>Dikarya</taxon>
        <taxon>Ascomycota</taxon>
        <taxon>Pezizomycotina</taxon>
        <taxon>Dothideomycetes</taxon>
        <taxon>Dothideomycetes incertae sedis</taxon>
        <taxon>Coniosporium</taxon>
    </lineage>
</organism>
<reference evidence="1" key="1">
    <citation type="submission" date="2022-10" db="EMBL/GenBank/DDBJ databases">
        <title>Culturing micro-colonial fungi from biological soil crusts in the Mojave desert and describing Neophaeococcomyces mojavensis, and introducing the new genera and species Taxawa tesnikishii.</title>
        <authorList>
            <person name="Kurbessoian T."/>
            <person name="Stajich J.E."/>
        </authorList>
    </citation>
    <scope>NUCLEOTIDE SEQUENCE</scope>
    <source>
        <strain evidence="1">JES_115</strain>
    </source>
</reference>
<comment type="caution">
    <text evidence="1">The sequence shown here is derived from an EMBL/GenBank/DDBJ whole genome shotgun (WGS) entry which is preliminary data.</text>
</comment>
<evidence type="ECO:0000313" key="1">
    <source>
        <dbReference type="EMBL" id="KAJ9644093.1"/>
    </source>
</evidence>
<protein>
    <submittedName>
        <fullName evidence="1">Uncharacterized protein</fullName>
    </submittedName>
</protein>
<dbReference type="EMBL" id="JAPDRP010000010">
    <property type="protein sequence ID" value="KAJ9644093.1"/>
    <property type="molecule type" value="Genomic_DNA"/>
</dbReference>
<accession>A0ACC2Z9Z7</accession>
<keyword evidence="2" id="KW-1185">Reference proteome</keyword>
<dbReference type="Proteomes" id="UP001172680">
    <property type="component" value="Unassembled WGS sequence"/>
</dbReference>
<gene>
    <name evidence="1" type="ORF">H2199_003961</name>
</gene>
<sequence length="227" mass="24437">MSSPQQKQIKTRKEGIMKKAFQLNHMYPDIRIAVIFHIDGKNHIYRSSNTNAWPPSMAEMQSMHPEPENWLNYDFQTAREVVASDGLDPEESIGSSPYIGLGFADTDPVEGDADIVPAHPVAQQNAAKINPYTSSAMHAAVLSGGWNFEEPTSISSSPAPAIAAMPQHQTSTPLSHSVQPSRAVSQTPPVSGAASAIEVQALGNSYNVNSEDIFGDLGNKVVVEGKI</sequence>
<name>A0ACC2Z9Z7_9PEZI</name>
<evidence type="ECO:0000313" key="2">
    <source>
        <dbReference type="Proteomes" id="UP001172680"/>
    </source>
</evidence>
<proteinExistence type="predicted"/>